<name>A0ABX9KJZ4_9FUSO</name>
<dbReference type="InterPro" id="IPR001789">
    <property type="entry name" value="Sig_transdc_resp-reg_receiver"/>
</dbReference>
<organism evidence="4 5">
    <name type="scientific">Psychrilyobacter piezotolerans</name>
    <dbReference type="NCBI Taxonomy" id="2293438"/>
    <lineage>
        <taxon>Bacteria</taxon>
        <taxon>Fusobacteriati</taxon>
        <taxon>Fusobacteriota</taxon>
        <taxon>Fusobacteriia</taxon>
        <taxon>Fusobacteriales</taxon>
        <taxon>Fusobacteriaceae</taxon>
        <taxon>Psychrilyobacter</taxon>
    </lineage>
</organism>
<dbReference type="InterPro" id="IPR011006">
    <property type="entry name" value="CheY-like_superfamily"/>
</dbReference>
<evidence type="ECO:0000313" key="4">
    <source>
        <dbReference type="EMBL" id="REI42758.1"/>
    </source>
</evidence>
<dbReference type="InterPro" id="IPR050595">
    <property type="entry name" value="Bact_response_regulator"/>
</dbReference>
<dbReference type="Proteomes" id="UP000263486">
    <property type="component" value="Unassembled WGS sequence"/>
</dbReference>
<proteinExistence type="predicted"/>
<feature type="domain" description="Response regulatory" evidence="3">
    <location>
        <begin position="3"/>
        <end position="116"/>
    </location>
</feature>
<evidence type="ECO:0000256" key="2">
    <source>
        <dbReference type="PROSITE-ProRule" id="PRU00169"/>
    </source>
</evidence>
<accession>A0ABX9KJZ4</accession>
<protein>
    <submittedName>
        <fullName evidence="4">Response regulator</fullName>
    </submittedName>
</protein>
<keyword evidence="1 2" id="KW-0597">Phosphoprotein</keyword>
<dbReference type="PANTHER" id="PTHR44591:SF3">
    <property type="entry name" value="RESPONSE REGULATORY DOMAIN-CONTAINING PROTEIN"/>
    <property type="match status" value="1"/>
</dbReference>
<comment type="caution">
    <text evidence="4">The sequence shown here is derived from an EMBL/GenBank/DDBJ whole genome shotgun (WGS) entry which is preliminary data.</text>
</comment>
<dbReference type="EMBL" id="QUAJ01000003">
    <property type="protein sequence ID" value="REI42758.1"/>
    <property type="molecule type" value="Genomic_DNA"/>
</dbReference>
<dbReference type="SMART" id="SM00448">
    <property type="entry name" value="REC"/>
    <property type="match status" value="1"/>
</dbReference>
<reference evidence="4 5" key="1">
    <citation type="submission" date="2018-08" db="EMBL/GenBank/DDBJ databases">
        <title>Draft genome sequence of Psychrilyobacter sp. strain SD5 isolated from Black Sea water.</title>
        <authorList>
            <person name="Yadav S."/>
            <person name="Villanueva L."/>
            <person name="Damste J.S.S."/>
        </authorList>
    </citation>
    <scope>NUCLEOTIDE SEQUENCE [LARGE SCALE GENOMIC DNA]</scope>
    <source>
        <strain evidence="4 5">SD5</strain>
    </source>
</reference>
<dbReference type="SUPFAM" id="SSF52172">
    <property type="entry name" value="CheY-like"/>
    <property type="match status" value="1"/>
</dbReference>
<keyword evidence="5" id="KW-1185">Reference proteome</keyword>
<dbReference type="Gene3D" id="3.40.50.2300">
    <property type="match status" value="1"/>
</dbReference>
<evidence type="ECO:0000259" key="3">
    <source>
        <dbReference type="PROSITE" id="PS50110"/>
    </source>
</evidence>
<gene>
    <name evidence="4" type="ORF">DYH56_03045</name>
</gene>
<dbReference type="Pfam" id="PF00072">
    <property type="entry name" value="Response_reg"/>
    <property type="match status" value="1"/>
</dbReference>
<sequence length="133" mass="15216">MKKVLVIDDELSIRLLLREIIEDIDMEVFEAETAIVGLQMLEEMQFDLIIMDIQMPQMNGLDAMRKLRELADTPVFILTAFSHLEGVVENLGVEIQGFIEKPFDIDELAEKIKKQVEADNDGQLEKKLNLLNA</sequence>
<dbReference type="PROSITE" id="PS50110">
    <property type="entry name" value="RESPONSE_REGULATORY"/>
    <property type="match status" value="1"/>
</dbReference>
<dbReference type="RefSeq" id="WP_114641381.1">
    <property type="nucleotide sequence ID" value="NZ_JAACIO010000003.1"/>
</dbReference>
<evidence type="ECO:0000256" key="1">
    <source>
        <dbReference type="ARBA" id="ARBA00022553"/>
    </source>
</evidence>
<dbReference type="PANTHER" id="PTHR44591">
    <property type="entry name" value="STRESS RESPONSE REGULATOR PROTEIN 1"/>
    <property type="match status" value="1"/>
</dbReference>
<feature type="modified residue" description="4-aspartylphosphate" evidence="2">
    <location>
        <position position="52"/>
    </location>
</feature>
<evidence type="ECO:0000313" key="5">
    <source>
        <dbReference type="Proteomes" id="UP000263486"/>
    </source>
</evidence>